<protein>
    <submittedName>
        <fullName evidence="1">Uncharacterized protein</fullName>
    </submittedName>
</protein>
<dbReference type="EMBL" id="GBXM01007360">
    <property type="protein sequence ID" value="JAI01218.1"/>
    <property type="molecule type" value="Transcribed_RNA"/>
</dbReference>
<proteinExistence type="predicted"/>
<evidence type="ECO:0000313" key="1">
    <source>
        <dbReference type="EMBL" id="JAI01218.1"/>
    </source>
</evidence>
<accession>A0A0E9XEP3</accession>
<organism evidence="1">
    <name type="scientific">Anguilla anguilla</name>
    <name type="common">European freshwater eel</name>
    <name type="synonym">Muraena anguilla</name>
    <dbReference type="NCBI Taxonomy" id="7936"/>
    <lineage>
        <taxon>Eukaryota</taxon>
        <taxon>Metazoa</taxon>
        <taxon>Chordata</taxon>
        <taxon>Craniata</taxon>
        <taxon>Vertebrata</taxon>
        <taxon>Euteleostomi</taxon>
        <taxon>Actinopterygii</taxon>
        <taxon>Neopterygii</taxon>
        <taxon>Teleostei</taxon>
        <taxon>Anguilliformes</taxon>
        <taxon>Anguillidae</taxon>
        <taxon>Anguilla</taxon>
    </lineage>
</organism>
<name>A0A0E9XEP3_ANGAN</name>
<reference evidence="1" key="1">
    <citation type="submission" date="2014-11" db="EMBL/GenBank/DDBJ databases">
        <authorList>
            <person name="Amaro Gonzalez C."/>
        </authorList>
    </citation>
    <scope>NUCLEOTIDE SEQUENCE</scope>
</reference>
<sequence length="68" mass="8106">MYILISDFQIQNHFQLTSRKREQRYLYIKRSSLVCVFNFSQGSFVHHSLRTALTPRLVLLIIHQVICP</sequence>
<reference evidence="1" key="2">
    <citation type="journal article" date="2015" name="Fish Shellfish Immunol.">
        <title>Early steps in the European eel (Anguilla anguilla)-Vibrio vulnificus interaction in the gills: Role of the RtxA13 toxin.</title>
        <authorList>
            <person name="Callol A."/>
            <person name="Pajuelo D."/>
            <person name="Ebbesson L."/>
            <person name="Teles M."/>
            <person name="MacKenzie S."/>
            <person name="Amaro C."/>
        </authorList>
    </citation>
    <scope>NUCLEOTIDE SEQUENCE</scope>
</reference>
<dbReference type="AlphaFoldDB" id="A0A0E9XEP3"/>